<dbReference type="GO" id="GO:0016301">
    <property type="term" value="F:kinase activity"/>
    <property type="evidence" value="ECO:0007669"/>
    <property type="project" value="UniProtKB-KW"/>
</dbReference>
<keyword evidence="2" id="KW-0808">Transferase</keyword>
<dbReference type="Gene3D" id="3.30.420.40">
    <property type="match status" value="2"/>
</dbReference>
<dbReference type="AlphaFoldDB" id="A0A7W7ZEC6"/>
<dbReference type="EMBL" id="JACHIP010000004">
    <property type="protein sequence ID" value="MBB5058360.1"/>
    <property type="molecule type" value="Genomic_DNA"/>
</dbReference>
<comment type="caution">
    <text evidence="2">The sequence shown here is derived from an EMBL/GenBank/DDBJ whole genome shotgun (WGS) entry which is preliminary data.</text>
</comment>
<dbReference type="RefSeq" id="WP_184217963.1">
    <property type="nucleotide sequence ID" value="NZ_JACHIP010000004.1"/>
</dbReference>
<evidence type="ECO:0000313" key="2">
    <source>
        <dbReference type="EMBL" id="MBB5058360.1"/>
    </source>
</evidence>
<keyword evidence="2" id="KW-0418">Kinase</keyword>
<dbReference type="Proteomes" id="UP000540989">
    <property type="component" value="Unassembled WGS sequence"/>
</dbReference>
<dbReference type="InterPro" id="IPR000600">
    <property type="entry name" value="ROK"/>
</dbReference>
<accession>A0A7W7ZEC6</accession>
<evidence type="ECO:0000256" key="1">
    <source>
        <dbReference type="ARBA" id="ARBA00006479"/>
    </source>
</evidence>
<keyword evidence="3" id="KW-1185">Reference proteome</keyword>
<gene>
    <name evidence="2" type="ORF">HDF16_003074</name>
</gene>
<dbReference type="PANTHER" id="PTHR18964">
    <property type="entry name" value="ROK (REPRESSOR, ORF, KINASE) FAMILY"/>
    <property type="match status" value="1"/>
</dbReference>
<organism evidence="2 3">
    <name type="scientific">Granulicella aggregans</name>
    <dbReference type="NCBI Taxonomy" id="474949"/>
    <lineage>
        <taxon>Bacteria</taxon>
        <taxon>Pseudomonadati</taxon>
        <taxon>Acidobacteriota</taxon>
        <taxon>Terriglobia</taxon>
        <taxon>Terriglobales</taxon>
        <taxon>Acidobacteriaceae</taxon>
        <taxon>Granulicella</taxon>
    </lineage>
</organism>
<dbReference type="Pfam" id="PF00480">
    <property type="entry name" value="ROK"/>
    <property type="match status" value="1"/>
</dbReference>
<dbReference type="PANTHER" id="PTHR18964:SF149">
    <property type="entry name" value="BIFUNCTIONAL UDP-N-ACETYLGLUCOSAMINE 2-EPIMERASE_N-ACETYLMANNOSAMINE KINASE"/>
    <property type="match status" value="1"/>
</dbReference>
<dbReference type="InterPro" id="IPR043129">
    <property type="entry name" value="ATPase_NBD"/>
</dbReference>
<reference evidence="2 3" key="1">
    <citation type="submission" date="2020-08" db="EMBL/GenBank/DDBJ databases">
        <title>Genomic Encyclopedia of Type Strains, Phase IV (KMG-V): Genome sequencing to study the core and pangenomes of soil and plant-associated prokaryotes.</title>
        <authorList>
            <person name="Whitman W."/>
        </authorList>
    </citation>
    <scope>NUCLEOTIDE SEQUENCE [LARGE SCALE GENOMIC DNA]</scope>
    <source>
        <strain evidence="2 3">M8UP14</strain>
    </source>
</reference>
<comment type="similarity">
    <text evidence="1">Belongs to the ROK (NagC/XylR) family.</text>
</comment>
<sequence length="304" mass="32887">MAKIIGVTLAERVQAALVVDHKLSGPLQCFPDDGGEDDGALIEMPTDDLVKMLCEQITCAAKGATDISAVGVALPGYIRNGVVEDSPNLPQLKGARIAELLTLKLAEHGLSNVAVNVMNDADGMAAGLAATRQKLDRLIRVWTLGIGIGYGRYPFIEGAWEGGHSVVSLDDKERFCGCGGRGHVEGIMGHRAMRLRFLDMEPEEVFEAANSPNHPDKRCLEFKRLWHKALAAATATEIHQEGAGKFFITGFNVRFLDLPMLKDYLQQMVKMSPLQSYSLEIVKDDAETRVIGSAVSAEQAAARG</sequence>
<name>A0A7W7ZEC6_9BACT</name>
<dbReference type="SUPFAM" id="SSF53067">
    <property type="entry name" value="Actin-like ATPase domain"/>
    <property type="match status" value="1"/>
</dbReference>
<evidence type="ECO:0000313" key="3">
    <source>
        <dbReference type="Proteomes" id="UP000540989"/>
    </source>
</evidence>
<protein>
    <submittedName>
        <fullName evidence="2">Putative NBD/HSP70 family sugar kinase</fullName>
    </submittedName>
</protein>
<proteinExistence type="inferred from homology"/>